<dbReference type="PANTHER" id="PTHR45641:SF19">
    <property type="entry name" value="NEPHROCYSTIN-3"/>
    <property type="match status" value="1"/>
</dbReference>
<dbReference type="SUPFAM" id="SSF47986">
    <property type="entry name" value="DEATH domain"/>
    <property type="match status" value="1"/>
</dbReference>
<dbReference type="InterPro" id="IPR027417">
    <property type="entry name" value="P-loop_NTPase"/>
</dbReference>
<evidence type="ECO:0000259" key="3">
    <source>
        <dbReference type="SMART" id="SM00005"/>
    </source>
</evidence>
<dbReference type="CDD" id="cd01670">
    <property type="entry name" value="Death"/>
    <property type="match status" value="1"/>
</dbReference>
<feature type="domain" description="Death" evidence="3">
    <location>
        <begin position="9"/>
        <end position="101"/>
    </location>
</feature>
<accession>A0ABM4DPV0</accession>
<protein>
    <submittedName>
        <fullName evidence="5">Uncharacterized protein LOC124810870 isoform X2</fullName>
    </submittedName>
</protein>
<dbReference type="SUPFAM" id="SSF52540">
    <property type="entry name" value="P-loop containing nucleoside triphosphate hydrolases"/>
    <property type="match status" value="1"/>
</dbReference>
<evidence type="ECO:0000313" key="5">
    <source>
        <dbReference type="RefSeq" id="XP_065676605.1"/>
    </source>
</evidence>
<dbReference type="PANTHER" id="PTHR45641">
    <property type="entry name" value="TETRATRICOPEPTIDE REPEAT PROTEIN (AFU_ORTHOLOGUE AFUA_6G03870)"/>
    <property type="match status" value="1"/>
</dbReference>
<dbReference type="Pfam" id="PF00531">
    <property type="entry name" value="Death"/>
    <property type="match status" value="1"/>
</dbReference>
<dbReference type="Pfam" id="PF13424">
    <property type="entry name" value="TPR_12"/>
    <property type="match status" value="4"/>
</dbReference>
<dbReference type="Gene3D" id="3.40.50.300">
    <property type="entry name" value="P-loop containing nucleotide triphosphate hydrolases"/>
    <property type="match status" value="1"/>
</dbReference>
<evidence type="ECO:0000256" key="2">
    <source>
        <dbReference type="ARBA" id="ARBA00022803"/>
    </source>
</evidence>
<sequence length="927" mass="106570">MEEEGVCNEFDDLKVQKLPQEVLNTLAYELPYDWRKLARRLDIGDEKIDCVLSEFATAFEQTYQILNSWVKKYPNKVWKDIKDGLVDCERSDVIVKCERKLSLNSMFCVQPSMENFHPRNKELKEIHRYLFQEQDTKKPLVLCGMSGVGKTQVARKYCQEYNKFYENIIWINAAFGKLSTSVEALYQKLGFIVKDSEKFTKNNSFDINEAIEKIHNYFKNKNTLYIFDNIDNESIRNFKMYISTKPKSFTLITTQWRTWSNNVNLMSVDVFSSEEAFVYIKNNISTNSDEKLKELIKELGFHPFAITQAIKYINAHSVTIETYLNRYGLHPVQILDDDKFPTEEESMSAVQTINLVLSKLENDEGVSLKLLNCLSHCDGQNISKHFIVQISKYIAIKDEYLIDDAIRLLVSYSLLDYFGDKKYSMHDLTQLSCKYFQNKNSSTKTFCSLIENYFIFKLNDISYHADYGKDFVFHFLHMFRKNRKSMTETFHRSSSVVYDFLSCKGLFQELIEILKAVQSFNEKTYGEKNELTLDTNYNIANCLSKMGKYNEALEIYYSVDKIKTEILGINHPSTMNTKHNIANCLSDMGKYNEALEIYYSVDKMQTEILGINHPSTIGTKNNVANCLIEIGKYNKALEIYYAVNKIQTEILGIDHPSTLGTKHNTANCLSKMGKYNEALETYYSVEEIKTEILGIDHPSTLSTKHNIANCLSRMGKYNEALEVYYSVDKIKTEILGINHPSTIGTKNNVANCLSEIGKYNEALEIYYSVNKIQAEILGINHPSTISTKNNVANCLSKMGKYNEALEIYYSVDKIQTEILGINHPSTVTTKHNIANCLGKMGKYTEALEIYYSANIIQTEIFGINHPSTMDTKNNIANCLSKMGKYNEALEIYYSIDKIQTEILGINHPSTMDTKNNISNCLSEMGKN</sequence>
<keyword evidence="2" id="KW-0802">TPR repeat</keyword>
<name>A0ABM4DPV0_HYDVU</name>
<dbReference type="Pfam" id="PF13374">
    <property type="entry name" value="TPR_10"/>
    <property type="match status" value="1"/>
</dbReference>
<evidence type="ECO:0000256" key="1">
    <source>
        <dbReference type="ARBA" id="ARBA00022737"/>
    </source>
</evidence>
<evidence type="ECO:0000313" key="4">
    <source>
        <dbReference type="Proteomes" id="UP001652625"/>
    </source>
</evidence>
<dbReference type="SMART" id="SM00005">
    <property type="entry name" value="DEATH"/>
    <property type="match status" value="1"/>
</dbReference>
<proteinExistence type="predicted"/>
<keyword evidence="1" id="KW-0677">Repeat</keyword>
<dbReference type="Proteomes" id="UP001652625">
    <property type="component" value="Chromosome 15"/>
</dbReference>
<dbReference type="InterPro" id="IPR011990">
    <property type="entry name" value="TPR-like_helical_dom_sf"/>
</dbReference>
<dbReference type="InterPro" id="IPR002182">
    <property type="entry name" value="NB-ARC"/>
</dbReference>
<dbReference type="SMART" id="SM00028">
    <property type="entry name" value="TPR"/>
    <property type="match status" value="9"/>
</dbReference>
<dbReference type="SUPFAM" id="SSF48452">
    <property type="entry name" value="TPR-like"/>
    <property type="match status" value="3"/>
</dbReference>
<organism evidence="4 5">
    <name type="scientific">Hydra vulgaris</name>
    <name type="common">Hydra</name>
    <name type="synonym">Hydra attenuata</name>
    <dbReference type="NCBI Taxonomy" id="6087"/>
    <lineage>
        <taxon>Eukaryota</taxon>
        <taxon>Metazoa</taxon>
        <taxon>Cnidaria</taxon>
        <taxon>Hydrozoa</taxon>
        <taxon>Hydroidolina</taxon>
        <taxon>Anthoathecata</taxon>
        <taxon>Aplanulata</taxon>
        <taxon>Hydridae</taxon>
        <taxon>Hydra</taxon>
    </lineage>
</organism>
<dbReference type="InterPro" id="IPR011029">
    <property type="entry name" value="DEATH-like_dom_sf"/>
</dbReference>
<dbReference type="RefSeq" id="XP_065676605.1">
    <property type="nucleotide sequence ID" value="XM_065820533.1"/>
</dbReference>
<dbReference type="PRINTS" id="PR00381">
    <property type="entry name" value="KINESINLIGHT"/>
</dbReference>
<keyword evidence="4" id="KW-1185">Reference proteome</keyword>
<dbReference type="InterPro" id="IPR019734">
    <property type="entry name" value="TPR_rpt"/>
</dbReference>
<reference evidence="5" key="1">
    <citation type="submission" date="2025-08" db="UniProtKB">
        <authorList>
            <consortium name="RefSeq"/>
        </authorList>
    </citation>
    <scope>IDENTIFICATION</scope>
</reference>
<dbReference type="GeneID" id="124810870"/>
<dbReference type="Gene3D" id="1.25.40.10">
    <property type="entry name" value="Tetratricopeptide repeat domain"/>
    <property type="match status" value="3"/>
</dbReference>
<dbReference type="Gene3D" id="1.10.533.10">
    <property type="entry name" value="Death Domain, Fas"/>
    <property type="match status" value="1"/>
</dbReference>
<dbReference type="InterPro" id="IPR000488">
    <property type="entry name" value="Death_dom"/>
</dbReference>
<dbReference type="Pfam" id="PF00931">
    <property type="entry name" value="NB-ARC"/>
    <property type="match status" value="1"/>
</dbReference>
<gene>
    <name evidence="5" type="primary">LOC124810870</name>
</gene>